<name>A0ABU5CFR3_9BACI</name>
<evidence type="ECO:0000313" key="1">
    <source>
        <dbReference type="EMBL" id="MDY0405169.1"/>
    </source>
</evidence>
<sequence>MINISHVTKEAFSVDIDNTGNDGKDDSVRIYMNKDLSHVVATSTYYKHFIKNVKSGKLDDFKGLIFHHNSNKRYLSFKDGYGSFDTKENKYFRVKETDLLSNNGKYVYIDGDEGDLKDGVQRIQTIENYLVGNDQYEKEFKLSFKLTCK</sequence>
<dbReference type="RefSeq" id="WP_306067825.1">
    <property type="nucleotide sequence ID" value="NZ_JAROCA020000001.1"/>
</dbReference>
<organism evidence="1 2">
    <name type="scientific">Tigheibacillus jepli</name>
    <dbReference type="NCBI Taxonomy" id="3035914"/>
    <lineage>
        <taxon>Bacteria</taxon>
        <taxon>Bacillati</taxon>
        <taxon>Bacillota</taxon>
        <taxon>Bacilli</taxon>
        <taxon>Bacillales</taxon>
        <taxon>Bacillaceae</taxon>
        <taxon>Tigheibacillus</taxon>
    </lineage>
</organism>
<proteinExistence type="predicted"/>
<keyword evidence="2" id="KW-1185">Reference proteome</keyword>
<dbReference type="EMBL" id="JAROCA020000001">
    <property type="protein sequence ID" value="MDY0405169.1"/>
    <property type="molecule type" value="Genomic_DNA"/>
</dbReference>
<dbReference type="Proteomes" id="UP001228376">
    <property type="component" value="Unassembled WGS sequence"/>
</dbReference>
<accession>A0ABU5CFR3</accession>
<reference evidence="1 2" key="1">
    <citation type="submission" date="2023-10" db="EMBL/GenBank/DDBJ databases">
        <title>179-bfca-hs.</title>
        <authorList>
            <person name="Miliotis G."/>
            <person name="Sengupta P."/>
            <person name="Hameed A."/>
            <person name="Chuvochina M."/>
            <person name="Mcdonagh F."/>
            <person name="Simpson A.C."/>
            <person name="Singh N.K."/>
            <person name="Rekha P.D."/>
            <person name="Raman K."/>
            <person name="Hugenholtz P."/>
            <person name="Venkateswaran K."/>
        </authorList>
    </citation>
    <scope>NUCLEOTIDE SEQUENCE [LARGE SCALE GENOMIC DNA]</scope>
    <source>
        <strain evidence="1 2">179-BFC-A-HS</strain>
    </source>
</reference>
<protein>
    <submittedName>
        <fullName evidence="1">Uncharacterized protein</fullName>
    </submittedName>
</protein>
<comment type="caution">
    <text evidence="1">The sequence shown here is derived from an EMBL/GenBank/DDBJ whole genome shotgun (WGS) entry which is preliminary data.</text>
</comment>
<gene>
    <name evidence="1" type="ORF">P5G51_006915</name>
</gene>
<evidence type="ECO:0000313" key="2">
    <source>
        <dbReference type="Proteomes" id="UP001228376"/>
    </source>
</evidence>